<sequence length="182" mass="19482">MTEMNEKTNGAQPADRRQDDRDEWFRSRDESRQGETRRDDTARDIPDPLGSVAGEARKLFDSLQERVGREIGKGFVKGGVSGLGQGLGQAFGGGGGGRTSGDVWSEAVTGHDDDDEYICRACPVCRLKAARRESGGDVGEHLVAAAGELFAAFRQAVDAVSRPARPGRPGGTDTRVQHIDLG</sequence>
<dbReference type="EMBL" id="QOIL01000014">
    <property type="protein sequence ID" value="RCG28302.1"/>
    <property type="molecule type" value="Genomic_DNA"/>
</dbReference>
<feature type="region of interest" description="Disordered" evidence="1">
    <location>
        <begin position="161"/>
        <end position="182"/>
    </location>
</feature>
<dbReference type="OrthoDB" id="3540777at2"/>
<proteinExistence type="predicted"/>
<dbReference type="RefSeq" id="WP_114031214.1">
    <property type="nucleotide sequence ID" value="NZ_QOIL01000014.1"/>
</dbReference>
<evidence type="ECO:0000313" key="2">
    <source>
        <dbReference type="EMBL" id="RCG28302.1"/>
    </source>
</evidence>
<dbReference type="AlphaFoldDB" id="A0A367FEM8"/>
<evidence type="ECO:0000313" key="3">
    <source>
        <dbReference type="Proteomes" id="UP000253094"/>
    </source>
</evidence>
<comment type="caution">
    <text evidence="2">The sequence shown here is derived from an EMBL/GenBank/DDBJ whole genome shotgun (WGS) entry which is preliminary data.</text>
</comment>
<protein>
    <submittedName>
        <fullName evidence="2">Uncharacterized protein</fullName>
    </submittedName>
</protein>
<feature type="region of interest" description="Disordered" evidence="1">
    <location>
        <begin position="1"/>
        <end position="56"/>
    </location>
</feature>
<gene>
    <name evidence="2" type="ORF">DQ384_24600</name>
</gene>
<keyword evidence="3" id="KW-1185">Reference proteome</keyword>
<feature type="compositionally biased region" description="Basic and acidic residues" evidence="1">
    <location>
        <begin position="14"/>
        <end position="46"/>
    </location>
</feature>
<name>A0A367FEM8_9ACTN</name>
<organism evidence="2 3">
    <name type="scientific">Sphaerisporangium album</name>
    <dbReference type="NCBI Taxonomy" id="509200"/>
    <lineage>
        <taxon>Bacteria</taxon>
        <taxon>Bacillati</taxon>
        <taxon>Actinomycetota</taxon>
        <taxon>Actinomycetes</taxon>
        <taxon>Streptosporangiales</taxon>
        <taxon>Streptosporangiaceae</taxon>
        <taxon>Sphaerisporangium</taxon>
    </lineage>
</organism>
<accession>A0A367FEM8</accession>
<evidence type="ECO:0000256" key="1">
    <source>
        <dbReference type="SAM" id="MobiDB-lite"/>
    </source>
</evidence>
<dbReference type="Proteomes" id="UP000253094">
    <property type="component" value="Unassembled WGS sequence"/>
</dbReference>
<reference evidence="2 3" key="1">
    <citation type="submission" date="2018-06" db="EMBL/GenBank/DDBJ databases">
        <title>Sphaerisporangium craniellae sp. nov., isolated from a marine sponge in the South China Sea.</title>
        <authorList>
            <person name="Li L."/>
        </authorList>
    </citation>
    <scope>NUCLEOTIDE SEQUENCE [LARGE SCALE GENOMIC DNA]</scope>
    <source>
        <strain evidence="2 3">CCTCC AA 208026</strain>
    </source>
</reference>